<keyword evidence="2" id="KW-0238">DNA-binding</keyword>
<dbReference type="GO" id="GO:0003700">
    <property type="term" value="F:DNA-binding transcription factor activity"/>
    <property type="evidence" value="ECO:0007669"/>
    <property type="project" value="TreeGrafter"/>
</dbReference>
<dbReference type="PROSITE" id="PS00356">
    <property type="entry name" value="HTH_LACI_1"/>
    <property type="match status" value="1"/>
</dbReference>
<evidence type="ECO:0000259" key="4">
    <source>
        <dbReference type="PROSITE" id="PS50932"/>
    </source>
</evidence>
<dbReference type="InterPro" id="IPR010982">
    <property type="entry name" value="Lambda_DNA-bd_dom_sf"/>
</dbReference>
<evidence type="ECO:0000313" key="6">
    <source>
        <dbReference type="Proteomes" id="UP000077071"/>
    </source>
</evidence>
<dbReference type="AlphaFoldDB" id="A0A160KW21"/>
<dbReference type="PATRIC" id="fig|33888.3.peg.3180"/>
<evidence type="ECO:0000256" key="1">
    <source>
        <dbReference type="ARBA" id="ARBA00023015"/>
    </source>
</evidence>
<dbReference type="SUPFAM" id="SSF47413">
    <property type="entry name" value="lambda repressor-like DNA-binding domains"/>
    <property type="match status" value="1"/>
</dbReference>
<dbReference type="CDD" id="cd01392">
    <property type="entry name" value="HTH_LacI"/>
    <property type="match status" value="1"/>
</dbReference>
<reference evidence="5 6" key="1">
    <citation type="submission" date="2016-05" db="EMBL/GenBank/DDBJ databases">
        <title>Complete genome sequence of Rathayibacter tritici NCPPB 1953.</title>
        <authorList>
            <person name="Park J."/>
            <person name="Lee H.-H."/>
            <person name="Lee S.-W."/>
            <person name="Seo Y.-S."/>
        </authorList>
    </citation>
    <scope>NUCLEOTIDE SEQUENCE [LARGE SCALE GENOMIC DNA]</scope>
    <source>
        <strain evidence="5 6">NCPPB 1953</strain>
    </source>
</reference>
<dbReference type="Proteomes" id="UP000077071">
    <property type="component" value="Chromosome"/>
</dbReference>
<dbReference type="EMBL" id="CP015515">
    <property type="protein sequence ID" value="AND17939.1"/>
    <property type="molecule type" value="Genomic_DNA"/>
</dbReference>
<gene>
    <name evidence="5" type="ORF">A6122_2831</name>
</gene>
<protein>
    <submittedName>
        <fullName evidence="5">LacI family transcriptional regulator</fullName>
    </submittedName>
</protein>
<dbReference type="Pfam" id="PF00356">
    <property type="entry name" value="LacI"/>
    <property type="match status" value="1"/>
</dbReference>
<keyword evidence="3" id="KW-0804">Transcription</keyword>
<keyword evidence="6" id="KW-1185">Reference proteome</keyword>
<proteinExistence type="predicted"/>
<evidence type="ECO:0000256" key="2">
    <source>
        <dbReference type="ARBA" id="ARBA00023125"/>
    </source>
</evidence>
<dbReference type="PANTHER" id="PTHR30146:SF109">
    <property type="entry name" value="HTH-TYPE TRANSCRIPTIONAL REGULATOR GALS"/>
    <property type="match status" value="1"/>
</dbReference>
<keyword evidence="1" id="KW-0805">Transcription regulation</keyword>
<organism evidence="5 6">
    <name type="scientific">Rathayibacter tritici</name>
    <dbReference type="NCBI Taxonomy" id="33888"/>
    <lineage>
        <taxon>Bacteria</taxon>
        <taxon>Bacillati</taxon>
        <taxon>Actinomycetota</taxon>
        <taxon>Actinomycetes</taxon>
        <taxon>Micrococcales</taxon>
        <taxon>Microbacteriaceae</taxon>
        <taxon>Rathayibacter</taxon>
    </lineage>
</organism>
<dbReference type="KEGG" id="rtn:A6122_2831"/>
<dbReference type="InterPro" id="IPR000843">
    <property type="entry name" value="HTH_LacI"/>
</dbReference>
<accession>A0A160KW21</accession>
<dbReference type="GO" id="GO:0000976">
    <property type="term" value="F:transcription cis-regulatory region binding"/>
    <property type="evidence" value="ECO:0007669"/>
    <property type="project" value="TreeGrafter"/>
</dbReference>
<dbReference type="PROSITE" id="PS50932">
    <property type="entry name" value="HTH_LACI_2"/>
    <property type="match status" value="1"/>
</dbReference>
<sequence>MHRRREGFRLRGWSQCPQWLRNWSNVFEMVFEGGIIVGVMTARPTIHDVAAAAGVSVATVSKAVNGRYGVAPATATRVLEVVRELGYESSLVASSMRSRRTGVIGVLVAGFEPFSAEILKGVGSVLAESRFDLLAYSGSHEGEQEGWERRSLSRLSGTLIDGAILVTPTVVSAPSDIPLVAVDPHTGRADLPTVESDNFGGALLAIRHLVALGHRRIGFVAGRGDLRSARLREAGYRAALAEAGIAFDERLLRVGNYHRDTARRPASSLLSLPDRPSAVFAANDVSALAIIETAAHLGLAVPHDLSVVGFDDVPEAARFDPPLTTVRQPMQTLGATATEMLIALMSGREPRSLHVQLPTQLVRRATTGPPA</sequence>
<name>A0A160KW21_9MICO</name>
<feature type="domain" description="HTH lacI-type" evidence="4">
    <location>
        <begin position="44"/>
        <end position="98"/>
    </location>
</feature>
<dbReference type="InterPro" id="IPR028082">
    <property type="entry name" value="Peripla_BP_I"/>
</dbReference>
<dbReference type="SMART" id="SM00354">
    <property type="entry name" value="HTH_LACI"/>
    <property type="match status" value="1"/>
</dbReference>
<dbReference type="STRING" id="33888.A6122_2831"/>
<evidence type="ECO:0000256" key="3">
    <source>
        <dbReference type="ARBA" id="ARBA00023163"/>
    </source>
</evidence>
<dbReference type="Gene3D" id="1.10.260.40">
    <property type="entry name" value="lambda repressor-like DNA-binding domains"/>
    <property type="match status" value="1"/>
</dbReference>
<dbReference type="PRINTS" id="PR00036">
    <property type="entry name" value="HTHLACI"/>
</dbReference>
<evidence type="ECO:0000313" key="5">
    <source>
        <dbReference type="EMBL" id="AND17939.1"/>
    </source>
</evidence>
<dbReference type="InterPro" id="IPR046335">
    <property type="entry name" value="LacI/GalR-like_sensor"/>
</dbReference>
<dbReference type="Pfam" id="PF13377">
    <property type="entry name" value="Peripla_BP_3"/>
    <property type="match status" value="1"/>
</dbReference>
<dbReference type="PANTHER" id="PTHR30146">
    <property type="entry name" value="LACI-RELATED TRANSCRIPTIONAL REPRESSOR"/>
    <property type="match status" value="1"/>
</dbReference>
<dbReference type="Gene3D" id="3.40.50.2300">
    <property type="match status" value="2"/>
</dbReference>
<dbReference type="CDD" id="cd06267">
    <property type="entry name" value="PBP1_LacI_sugar_binding-like"/>
    <property type="match status" value="1"/>
</dbReference>
<dbReference type="SUPFAM" id="SSF53822">
    <property type="entry name" value="Periplasmic binding protein-like I"/>
    <property type="match status" value="1"/>
</dbReference>